<feature type="domain" description="EF-hand" evidence="2">
    <location>
        <begin position="33"/>
        <end position="62"/>
    </location>
</feature>
<dbReference type="Gene3D" id="1.10.238.10">
    <property type="entry name" value="EF-hand"/>
    <property type="match status" value="2"/>
</dbReference>
<dbReference type="Pfam" id="PF13499">
    <property type="entry name" value="EF-hand_7"/>
    <property type="match status" value="1"/>
</dbReference>
<proteinExistence type="predicted"/>
<organism evidence="3 4">
    <name type="scientific">Luteolibacter flavescens</name>
    <dbReference type="NCBI Taxonomy" id="1859460"/>
    <lineage>
        <taxon>Bacteria</taxon>
        <taxon>Pseudomonadati</taxon>
        <taxon>Verrucomicrobiota</taxon>
        <taxon>Verrucomicrobiia</taxon>
        <taxon>Verrucomicrobiales</taxon>
        <taxon>Verrucomicrobiaceae</taxon>
        <taxon>Luteolibacter</taxon>
    </lineage>
</organism>
<sequence>MKPVSALLCLAAALVSTSCFTGKSAQASTVTPEQSFKAADLDGDGKVSRAEYDSYLIGEMFARYDKDKDSVITEKEFVSNGGTKEGFYKVNTSGTGKITLHEARSSAAVKKTLAAPFKEADTNGDGQVTLAEFRISREKTLDYVR</sequence>
<dbReference type="RefSeq" id="WP_264503039.1">
    <property type="nucleotide sequence ID" value="NZ_JAPDDS010000014.1"/>
</dbReference>
<evidence type="ECO:0000256" key="1">
    <source>
        <dbReference type="SAM" id="SignalP"/>
    </source>
</evidence>
<dbReference type="PROSITE" id="PS50222">
    <property type="entry name" value="EF_HAND_2"/>
    <property type="match status" value="2"/>
</dbReference>
<dbReference type="Pfam" id="PF13202">
    <property type="entry name" value="EF-hand_5"/>
    <property type="match status" value="1"/>
</dbReference>
<gene>
    <name evidence="3" type="ORF">OKA04_20270</name>
</gene>
<evidence type="ECO:0000259" key="2">
    <source>
        <dbReference type="PROSITE" id="PS50222"/>
    </source>
</evidence>
<reference evidence="3 4" key="1">
    <citation type="submission" date="2022-10" db="EMBL/GenBank/DDBJ databases">
        <title>Luteolibacter flavescens strain MCCC 1K03193, whole genome shotgun sequencing project.</title>
        <authorList>
            <person name="Zhao G."/>
            <person name="Shen L."/>
        </authorList>
    </citation>
    <scope>NUCLEOTIDE SEQUENCE [LARGE SCALE GENOMIC DNA]</scope>
    <source>
        <strain evidence="3 4">MCCC 1K03193</strain>
    </source>
</reference>
<keyword evidence="4" id="KW-1185">Reference proteome</keyword>
<feature type="chain" id="PRO_5046389111" evidence="1">
    <location>
        <begin position="28"/>
        <end position="145"/>
    </location>
</feature>
<protein>
    <submittedName>
        <fullName evidence="3">EF-hand domain-containing protein</fullName>
    </submittedName>
</protein>
<dbReference type="SUPFAM" id="SSF47473">
    <property type="entry name" value="EF-hand"/>
    <property type="match status" value="1"/>
</dbReference>
<accession>A0ABT3FU41</accession>
<evidence type="ECO:0000313" key="4">
    <source>
        <dbReference type="Proteomes" id="UP001207930"/>
    </source>
</evidence>
<feature type="domain" description="EF-hand" evidence="2">
    <location>
        <begin position="108"/>
        <end position="143"/>
    </location>
</feature>
<dbReference type="PROSITE" id="PS00018">
    <property type="entry name" value="EF_HAND_1"/>
    <property type="match status" value="2"/>
</dbReference>
<name>A0ABT3FU41_9BACT</name>
<dbReference type="SMART" id="SM00054">
    <property type="entry name" value="EFh"/>
    <property type="match status" value="2"/>
</dbReference>
<dbReference type="InterPro" id="IPR011992">
    <property type="entry name" value="EF-hand-dom_pair"/>
</dbReference>
<evidence type="ECO:0000313" key="3">
    <source>
        <dbReference type="EMBL" id="MCW1887085.1"/>
    </source>
</evidence>
<feature type="signal peptide" evidence="1">
    <location>
        <begin position="1"/>
        <end position="27"/>
    </location>
</feature>
<comment type="caution">
    <text evidence="3">The sequence shown here is derived from an EMBL/GenBank/DDBJ whole genome shotgun (WGS) entry which is preliminary data.</text>
</comment>
<dbReference type="EMBL" id="JAPDDS010000014">
    <property type="protein sequence ID" value="MCW1887085.1"/>
    <property type="molecule type" value="Genomic_DNA"/>
</dbReference>
<keyword evidence="1" id="KW-0732">Signal</keyword>
<dbReference type="InterPro" id="IPR002048">
    <property type="entry name" value="EF_hand_dom"/>
</dbReference>
<dbReference type="PROSITE" id="PS51257">
    <property type="entry name" value="PROKAR_LIPOPROTEIN"/>
    <property type="match status" value="1"/>
</dbReference>
<dbReference type="Proteomes" id="UP001207930">
    <property type="component" value="Unassembled WGS sequence"/>
</dbReference>
<dbReference type="InterPro" id="IPR018247">
    <property type="entry name" value="EF_Hand_1_Ca_BS"/>
</dbReference>